<dbReference type="SUPFAM" id="SSF50960">
    <property type="entry name" value="TolB, C-terminal domain"/>
    <property type="match status" value="1"/>
</dbReference>
<gene>
    <name evidence="6" type="ORF">NIES267_40840</name>
</gene>
<dbReference type="Pfam" id="PF00400">
    <property type="entry name" value="WD40"/>
    <property type="match status" value="16"/>
</dbReference>
<feature type="repeat" description="WD" evidence="3">
    <location>
        <begin position="1086"/>
        <end position="1120"/>
    </location>
</feature>
<feature type="repeat" description="WD" evidence="3">
    <location>
        <begin position="1493"/>
        <end position="1527"/>
    </location>
</feature>
<dbReference type="PANTHER" id="PTHR19848:SF8">
    <property type="entry name" value="F-BOX AND WD REPEAT DOMAIN CONTAINING 7"/>
    <property type="match status" value="1"/>
</dbReference>
<dbReference type="SUPFAM" id="SSF50978">
    <property type="entry name" value="WD40 repeat-like"/>
    <property type="match status" value="2"/>
</dbReference>
<dbReference type="InterPro" id="IPR001680">
    <property type="entry name" value="WD40_rpt"/>
</dbReference>
<evidence type="ECO:0000256" key="2">
    <source>
        <dbReference type="ARBA" id="ARBA00022737"/>
    </source>
</evidence>
<keyword evidence="1 3" id="KW-0853">WD repeat</keyword>
<dbReference type="InterPro" id="IPR020472">
    <property type="entry name" value="WD40_PAC1"/>
</dbReference>
<feature type="repeat" description="WD" evidence="3">
    <location>
        <begin position="1208"/>
        <end position="1241"/>
    </location>
</feature>
<feature type="region of interest" description="Disordered" evidence="4">
    <location>
        <begin position="558"/>
        <end position="582"/>
    </location>
</feature>
<feature type="repeat" description="WD" evidence="3">
    <location>
        <begin position="1004"/>
        <end position="1038"/>
    </location>
</feature>
<dbReference type="SMART" id="SM00320">
    <property type="entry name" value="WD40"/>
    <property type="match status" value="16"/>
</dbReference>
<dbReference type="InterPro" id="IPR027417">
    <property type="entry name" value="P-loop_NTPase"/>
</dbReference>
<feature type="domain" description="Novel STAND NTPase 1" evidence="5">
    <location>
        <begin position="435"/>
        <end position="850"/>
    </location>
</feature>
<feature type="repeat" description="WD" evidence="3">
    <location>
        <begin position="1289"/>
        <end position="1323"/>
    </location>
</feature>
<feature type="repeat" description="WD" evidence="3">
    <location>
        <begin position="1453"/>
        <end position="1486"/>
    </location>
</feature>
<evidence type="ECO:0000256" key="4">
    <source>
        <dbReference type="SAM" id="MobiDB-lite"/>
    </source>
</evidence>
<dbReference type="InterPro" id="IPR036322">
    <property type="entry name" value="WD40_repeat_dom_sf"/>
</dbReference>
<dbReference type="EMBL" id="AP018227">
    <property type="protein sequence ID" value="BAY84588.1"/>
    <property type="molecule type" value="Genomic_DNA"/>
</dbReference>
<feature type="repeat" description="WD" evidence="3">
    <location>
        <begin position="1330"/>
        <end position="1364"/>
    </location>
</feature>
<feature type="repeat" description="WD" evidence="3">
    <location>
        <begin position="1371"/>
        <end position="1405"/>
    </location>
</feature>
<dbReference type="Pfam" id="PF20703">
    <property type="entry name" value="nSTAND1"/>
    <property type="match status" value="1"/>
</dbReference>
<dbReference type="SUPFAM" id="SSF52540">
    <property type="entry name" value="P-loop containing nucleoside triphosphate hydrolases"/>
    <property type="match status" value="1"/>
</dbReference>
<evidence type="ECO:0000256" key="3">
    <source>
        <dbReference type="PROSITE-ProRule" id="PRU00221"/>
    </source>
</evidence>
<dbReference type="Gene3D" id="2.130.10.10">
    <property type="entry name" value="YVTN repeat-like/Quinoprotein amine dehydrogenase"/>
    <property type="match status" value="5"/>
</dbReference>
<feature type="repeat" description="WD" evidence="3">
    <location>
        <begin position="1248"/>
        <end position="1282"/>
    </location>
</feature>
<feature type="repeat" description="WD" evidence="3">
    <location>
        <begin position="1575"/>
        <end position="1609"/>
    </location>
</feature>
<evidence type="ECO:0000259" key="5">
    <source>
        <dbReference type="Pfam" id="PF20703"/>
    </source>
</evidence>
<dbReference type="PANTHER" id="PTHR19848">
    <property type="entry name" value="WD40 REPEAT PROTEIN"/>
    <property type="match status" value="1"/>
</dbReference>
<dbReference type="CDD" id="cd00200">
    <property type="entry name" value="WD40"/>
    <property type="match status" value="3"/>
</dbReference>
<organism evidence="6 7">
    <name type="scientific">Calothrix parasitica NIES-267</name>
    <dbReference type="NCBI Taxonomy" id="1973488"/>
    <lineage>
        <taxon>Bacteria</taxon>
        <taxon>Bacillati</taxon>
        <taxon>Cyanobacteriota</taxon>
        <taxon>Cyanophyceae</taxon>
        <taxon>Nostocales</taxon>
        <taxon>Calotrichaceae</taxon>
        <taxon>Calothrix</taxon>
    </lineage>
</organism>
<feature type="repeat" description="WD" evidence="3">
    <location>
        <begin position="1412"/>
        <end position="1446"/>
    </location>
</feature>
<feature type="repeat" description="WD" evidence="3">
    <location>
        <begin position="1127"/>
        <end position="1161"/>
    </location>
</feature>
<keyword evidence="7" id="KW-1185">Reference proteome</keyword>
<dbReference type="Proteomes" id="UP000218418">
    <property type="component" value="Chromosome"/>
</dbReference>
<protein>
    <submittedName>
        <fullName evidence="6">WD-repeat protein</fullName>
    </submittedName>
</protein>
<name>A0A1Z4LU45_9CYAN</name>
<sequence>MTNVVASESKVQYPDNQNYKELVMQVLVELKFSKGDFEHGFEEIMLCTDIVDCENSAELEVTLPPAPLIPGFYQNWQDKYSELVGTSGRKALSQIPVTVSYTENISRGFSKQQPTNFSYHECQKECNQYAENLRTQINQWLAVIKSKLQTALELDANSEILVTINTENITSQVTKDILHRLPWRKWDYFNSNSTFEVVLCLSESPTSVTHTPSVANPSTANNGIFRRVRITSIYGDSKDINVAEDKKSIAKLEKRGAELIHLDQPQRQDFIALWNKPCDIFVYNGHSESSIDGTVGSLQINSTESLNLQEIRNTFREAIRKGLQIVILNSCDGLGLAKQLADLHLPYIIVWREPVPDKIAQKFLQYFLSSYAEGKSLFHSVTDARIKLVELTNSAEKEKQIPGLEWLPIICKNTELAPPTWEDLGGLTGKLPDCPYQGLSAFGEENKDVFFGRDDVVADSVEAVNSKALVPVIGPSGSGKSSVVFAGLVPQLRDLGNVQIVSFRPGKNPFDALAVALNRILNIELNHNRLEELELRVNLEHDEKALCELIEHLNYLTPQPPSLQGKGENLKPLSSQERGSERGSPRRFVLIADQFEELYTLTEDSLRQPFLDLLLYAVQNAPAFSLVLTLRADFMGKALDYQPMGEAFKKYGTLLLTPMKREELQAAIEQPAAKMKVELERGLTSKLIDDLGNQRGCLPLLEFTLLQLWEKHDKWYLTHQAYKEIGGLKQALVKYADGIINPLSAVEKEKAERIFIQLIRPGEGTEDTKRKATRGEVGENNWGLVEELANQRLVVTGWDKSNQQETVEIIHEALIREWGMLRGWIQSNRRFRIWQERLQFEVVKWDKSRDEKYLLSGGNLGEAEGWYFDQKYRDYLSDIQGEFIRESLDVRDRKIKEEKKKQRRTILGFASFSIVSLTFAGFAGFYGVKAQISATQEKLNSSIATSKNSFNLQNYGDAQFEALKAKQLLETTWWQQWIPTHIKQKVDIALHQLITSPSVAKHSFKGHKEAVYDVRFSPDRKTIASASLDKTVKLWSVDGQLLHTLQGHKEAVYDVRFSPDGKTIASASGDKTVKLWSVDGQLLHSLSGHKSDVSEVRFSPDGKTIASASGDKTVKLWSVDGQLLHTLQGHKSSVYEVRFSPDGKTIATASNDTTVKLWSVDGQLLHSLQGHTHWVRDVRFSPDGKTIASAGGRTVKLWSVDGQLLHTLQGHKSPVYDVRFSPDGKTIASAGGRTVKLWSVDGQLLHTLQGHKSSVYEVRFSPDGKTIATASADGTVKLWSVDGQLLHSFKGHKDLVYSVRFSPDGKTIASASRDKTVKLWSVDGQLLHSFKGHKSDVSEVKFSPDGKTIASSSRDGTVKLWSVDGQLLHSLQGHKSEVISVEFSPDGKTIASASGDGTVKLWSVDGQFLHSLDGHKSEVSSVRFSPDGKTIASASGDRTVKLWSVDGQLLHSLQGHKSYVYSVRFSPDGKTIASAGGRTVKLWSVDGQLLHSLDGHKSEVISVEFSPDGKTIASASGDRTVKLWSVNGQLLHSFKGHKAEVFRVRFSPDGKIIASASWDNTVKLWSVSGQLLHTLEGHKDRVFDVRFSPDGKTIASASEDKTVKLWSVDGQLLHSFKGHKAEVFGVRFSPDGKIIASASWDNTVKLWNWNLDNLLTRGCNKFQGYLVERPKKLEELKACQNPEILTKAAYTLVQQGEELAKKGDSEGAVAKFRKAKKWNPKLDINPEEKAKFVNY</sequence>
<evidence type="ECO:0000313" key="7">
    <source>
        <dbReference type="Proteomes" id="UP000218418"/>
    </source>
</evidence>
<accession>A0A1Z4LU45</accession>
<dbReference type="InterPro" id="IPR015943">
    <property type="entry name" value="WD40/YVTN_repeat-like_dom_sf"/>
</dbReference>
<feature type="repeat" description="WD" evidence="3">
    <location>
        <begin position="1534"/>
        <end position="1568"/>
    </location>
</feature>
<reference evidence="6 7" key="1">
    <citation type="submission" date="2017-06" db="EMBL/GenBank/DDBJ databases">
        <title>Genome sequencing of cyanobaciteial culture collection at National Institute for Environmental Studies (NIES).</title>
        <authorList>
            <person name="Hirose Y."/>
            <person name="Shimura Y."/>
            <person name="Fujisawa T."/>
            <person name="Nakamura Y."/>
            <person name="Kawachi M."/>
        </authorList>
    </citation>
    <scope>NUCLEOTIDE SEQUENCE [LARGE SCALE GENOMIC DNA]</scope>
    <source>
        <strain evidence="6 7">NIES-267</strain>
    </source>
</reference>
<dbReference type="PROSITE" id="PS50082">
    <property type="entry name" value="WD_REPEATS_2"/>
    <property type="match status" value="16"/>
</dbReference>
<proteinExistence type="predicted"/>
<evidence type="ECO:0000313" key="6">
    <source>
        <dbReference type="EMBL" id="BAY84588.1"/>
    </source>
</evidence>
<dbReference type="Gene3D" id="3.40.50.300">
    <property type="entry name" value="P-loop containing nucleotide triphosphate hydrolases"/>
    <property type="match status" value="1"/>
</dbReference>
<keyword evidence="2" id="KW-0677">Repeat</keyword>
<feature type="repeat" description="WD" evidence="3">
    <location>
        <begin position="1168"/>
        <end position="1201"/>
    </location>
</feature>
<feature type="repeat" description="WD" evidence="3">
    <location>
        <begin position="1045"/>
        <end position="1079"/>
    </location>
</feature>
<dbReference type="PROSITE" id="PS50294">
    <property type="entry name" value="WD_REPEATS_REGION"/>
    <property type="match status" value="14"/>
</dbReference>
<dbReference type="InterPro" id="IPR049052">
    <property type="entry name" value="nSTAND1"/>
</dbReference>
<dbReference type="PRINTS" id="PR00320">
    <property type="entry name" value="GPROTEINBRPT"/>
</dbReference>
<feature type="repeat" description="WD" evidence="3">
    <location>
        <begin position="1616"/>
        <end position="1648"/>
    </location>
</feature>
<evidence type="ECO:0000256" key="1">
    <source>
        <dbReference type="ARBA" id="ARBA00022574"/>
    </source>
</evidence>